<dbReference type="Gene3D" id="3.30.300.160">
    <property type="entry name" value="Type II secretion system, protein E, N-terminal domain"/>
    <property type="match status" value="1"/>
</dbReference>
<evidence type="ECO:0000259" key="4">
    <source>
        <dbReference type="PROSITE" id="PS00662"/>
    </source>
</evidence>
<comment type="similarity">
    <text evidence="1">Belongs to the GSP E family.</text>
</comment>
<dbReference type="PROSITE" id="PS00662">
    <property type="entry name" value="T2SP_E"/>
    <property type="match status" value="1"/>
</dbReference>
<dbReference type="CDD" id="cd01129">
    <property type="entry name" value="PulE-GspE-like"/>
    <property type="match status" value="1"/>
</dbReference>
<dbReference type="InterPro" id="IPR037257">
    <property type="entry name" value="T2SS_E_N_sf"/>
</dbReference>
<dbReference type="InterPro" id="IPR027417">
    <property type="entry name" value="P-loop_NTPase"/>
</dbReference>
<gene>
    <name evidence="5" type="ORF">UR23_C0034G0003</name>
</gene>
<feature type="domain" description="Bacterial type II secretion system protein E" evidence="4">
    <location>
        <begin position="384"/>
        <end position="398"/>
    </location>
</feature>
<sequence>MIATTLLEKLKEQGKLTDKKAQDILEQYERENISVESILQKKHLVSSKDIAKIKSQLIGLPYLEIDENIKVEESLYKYFPKGLVENFKVIPIEKQGNVIKVGMVRPEDIETDNALDFIENSNNIQLERFVISEEDFEKVIKNSSSLEIEVSEALDRLQEERFSEKIEKIDTENDLYKITEKAPISKTVDVILKYGVESEASDIHIEPTKNDTRIRYRLDGKLHTSLIMPLSVSNSIISRIKIMSKMRVDESRIPQDGRISQMFNEKLIDFRVSTFPTNLGEKATLRILDNSKGIVDLEKLGIEGRNIENIKDFSKSAFGTMLISGPTGSGKSTTLYSILNILNKEDVNIITLEDPVEYYLDGINQSQIRPEIGYDFGSGLRSVVRQDPDIIMVGEVRDNITASLLIHAALTGHLVLSTIHTNNSIGIIPRLIDMKIDSYLIPASISLLVAQRLVTKLCNFCFKKIKTPYNIQKMIADEMHLLKDEEYKKLGLNDLEKQEWPTYKSEGCDKCGQTGIKNRE</sequence>
<dbReference type="GO" id="GO:0005886">
    <property type="term" value="C:plasma membrane"/>
    <property type="evidence" value="ECO:0007669"/>
    <property type="project" value="TreeGrafter"/>
</dbReference>
<dbReference type="SUPFAM" id="SSF52540">
    <property type="entry name" value="P-loop containing nucleoside triphosphate hydrolases"/>
    <property type="match status" value="1"/>
</dbReference>
<evidence type="ECO:0000256" key="2">
    <source>
        <dbReference type="ARBA" id="ARBA00022741"/>
    </source>
</evidence>
<evidence type="ECO:0000313" key="6">
    <source>
        <dbReference type="Proteomes" id="UP000034349"/>
    </source>
</evidence>
<evidence type="ECO:0000313" key="5">
    <source>
        <dbReference type="EMBL" id="KKP34631.1"/>
    </source>
</evidence>
<dbReference type="Pfam" id="PF05157">
    <property type="entry name" value="MshEN"/>
    <property type="match status" value="1"/>
</dbReference>
<dbReference type="SMART" id="SM00382">
    <property type="entry name" value="AAA"/>
    <property type="match status" value="1"/>
</dbReference>
<dbReference type="SUPFAM" id="SSF160246">
    <property type="entry name" value="EspE N-terminal domain-like"/>
    <property type="match status" value="1"/>
</dbReference>
<accession>A0A0F9Z7I2</accession>
<keyword evidence="2" id="KW-0547">Nucleotide-binding</keyword>
<dbReference type="InterPro" id="IPR007831">
    <property type="entry name" value="T2SS_GspE_N"/>
</dbReference>
<dbReference type="InterPro" id="IPR001482">
    <property type="entry name" value="T2SS/T4SS_dom"/>
</dbReference>
<comment type="caution">
    <text evidence="5">The sequence shown here is derived from an EMBL/GenBank/DDBJ whole genome shotgun (WGS) entry which is preliminary data.</text>
</comment>
<evidence type="ECO:0000256" key="1">
    <source>
        <dbReference type="ARBA" id="ARBA00006611"/>
    </source>
</evidence>
<dbReference type="InterPro" id="IPR003593">
    <property type="entry name" value="AAA+_ATPase"/>
</dbReference>
<dbReference type="PANTHER" id="PTHR30258">
    <property type="entry name" value="TYPE II SECRETION SYSTEM PROTEIN GSPE-RELATED"/>
    <property type="match status" value="1"/>
</dbReference>
<keyword evidence="3" id="KW-0067">ATP-binding</keyword>
<reference evidence="5 6" key="1">
    <citation type="journal article" date="2015" name="Nature">
        <title>rRNA introns, odd ribosomes, and small enigmatic genomes across a large radiation of phyla.</title>
        <authorList>
            <person name="Brown C.T."/>
            <person name="Hug L.A."/>
            <person name="Thomas B.C."/>
            <person name="Sharon I."/>
            <person name="Castelle C.J."/>
            <person name="Singh A."/>
            <person name="Wilkins M.J."/>
            <person name="Williams K.H."/>
            <person name="Banfield J.F."/>
        </authorList>
    </citation>
    <scope>NUCLEOTIDE SEQUENCE [LARGE SCALE GENOMIC DNA]</scope>
</reference>
<name>A0A0F9Z7I2_9BACT</name>
<dbReference type="AlphaFoldDB" id="A0A0F9Z7I2"/>
<dbReference type="PANTHER" id="PTHR30258:SF1">
    <property type="entry name" value="PROTEIN TRANSPORT PROTEIN HOFB HOMOLOG"/>
    <property type="match status" value="1"/>
</dbReference>
<dbReference type="Proteomes" id="UP000034349">
    <property type="component" value="Unassembled WGS sequence"/>
</dbReference>
<dbReference type="Gene3D" id="3.30.450.90">
    <property type="match status" value="1"/>
</dbReference>
<dbReference type="PATRIC" id="fig|1618475.3.peg.382"/>
<dbReference type="GO" id="GO:0016887">
    <property type="term" value="F:ATP hydrolysis activity"/>
    <property type="evidence" value="ECO:0007669"/>
    <property type="project" value="TreeGrafter"/>
</dbReference>
<dbReference type="EMBL" id="LBOK01000034">
    <property type="protein sequence ID" value="KKP34631.1"/>
    <property type="molecule type" value="Genomic_DNA"/>
</dbReference>
<dbReference type="GO" id="GO:0005524">
    <property type="term" value="F:ATP binding"/>
    <property type="evidence" value="ECO:0007669"/>
    <property type="project" value="UniProtKB-KW"/>
</dbReference>
<proteinExistence type="inferred from homology"/>
<protein>
    <submittedName>
        <fullName evidence="5">Type IV-A pilus assembly ATPase PilB</fullName>
    </submittedName>
</protein>
<evidence type="ECO:0000256" key="3">
    <source>
        <dbReference type="ARBA" id="ARBA00022840"/>
    </source>
</evidence>
<dbReference type="Gene3D" id="3.40.50.300">
    <property type="entry name" value="P-loop containing nucleotide triphosphate hydrolases"/>
    <property type="match status" value="1"/>
</dbReference>
<dbReference type="Pfam" id="PF00437">
    <property type="entry name" value="T2SSE"/>
    <property type="match status" value="1"/>
</dbReference>
<organism evidence="5 6">
    <name type="scientific">Candidatus Roizmanbacteria bacterium GW2011_GWA2_32_13</name>
    <dbReference type="NCBI Taxonomy" id="1618475"/>
    <lineage>
        <taxon>Bacteria</taxon>
        <taxon>Candidatus Roizmaniibacteriota</taxon>
    </lineage>
</organism>